<dbReference type="PANTHER" id="PTHR31595">
    <property type="entry name" value="LONG-CHAIN-ALCOHOL O-FATTY-ACYLTRANSFERASE 3-RELATED"/>
    <property type="match status" value="1"/>
</dbReference>
<evidence type="ECO:0000256" key="5">
    <source>
        <dbReference type="ARBA" id="ARBA00022989"/>
    </source>
</evidence>
<gene>
    <name evidence="9" type="ORF">LzC2_41670</name>
</gene>
<evidence type="ECO:0000256" key="1">
    <source>
        <dbReference type="ARBA" id="ARBA00004141"/>
    </source>
</evidence>
<dbReference type="PANTHER" id="PTHR31595:SF57">
    <property type="entry name" value="OS04G0481900 PROTEIN"/>
    <property type="match status" value="1"/>
</dbReference>
<dbReference type="InterPro" id="IPR032805">
    <property type="entry name" value="Wax_synthase_dom"/>
</dbReference>
<dbReference type="RefSeq" id="WP_171189956.1">
    <property type="nucleotide sequence ID" value="NZ_WTPX01000275.1"/>
</dbReference>
<dbReference type="EMBL" id="WTPX01000275">
    <property type="protein sequence ID" value="NNJ28056.1"/>
    <property type="molecule type" value="Genomic_DNA"/>
</dbReference>
<organism evidence="9 10">
    <name type="scientific">Alienimonas chondri</name>
    <dbReference type="NCBI Taxonomy" id="2681879"/>
    <lineage>
        <taxon>Bacteria</taxon>
        <taxon>Pseudomonadati</taxon>
        <taxon>Planctomycetota</taxon>
        <taxon>Planctomycetia</taxon>
        <taxon>Planctomycetales</taxon>
        <taxon>Planctomycetaceae</taxon>
        <taxon>Alienimonas</taxon>
    </lineage>
</organism>
<feature type="transmembrane region" description="Helical" evidence="7">
    <location>
        <begin position="93"/>
        <end position="115"/>
    </location>
</feature>
<keyword evidence="5 7" id="KW-1133">Transmembrane helix</keyword>
<evidence type="ECO:0000256" key="7">
    <source>
        <dbReference type="SAM" id="Phobius"/>
    </source>
</evidence>
<keyword evidence="3" id="KW-0808">Transferase</keyword>
<comment type="subcellular location">
    <subcellularLocation>
        <location evidence="1">Membrane</location>
        <topology evidence="1">Multi-pass membrane protein</topology>
    </subcellularLocation>
</comment>
<dbReference type="Pfam" id="PF13813">
    <property type="entry name" value="MBOAT_2"/>
    <property type="match status" value="1"/>
</dbReference>
<keyword evidence="10" id="KW-1185">Reference proteome</keyword>
<feature type="domain" description="Wax synthase" evidence="8">
    <location>
        <begin position="128"/>
        <end position="189"/>
    </location>
</feature>
<evidence type="ECO:0000259" key="8">
    <source>
        <dbReference type="Pfam" id="PF13813"/>
    </source>
</evidence>
<sequence>MPVAVEPVVRLAVVCAGLWLAAKTWAVAVGPERGPWGRELLWWLWPGLERRRFLRGSADPPADAEWGRSLLMLSVGAWLFLGGGALTMRSEPLWGGLCAAAGFVFALHFGAFYLLSLALRASGVDTVPLMDRPLSAATLAEFWGRRWNTAFALLTRDAVFTPLAKRFSPGVALWAGFALSGAVHEAALTLPVSDRPGVLYGGPFVYFLLQAAGATLERRLRKAGRLRGFSNRIYAAAWLVLPLPLLLSAAFLEDAAGPAAALLFSLVQGRG</sequence>
<evidence type="ECO:0000313" key="10">
    <source>
        <dbReference type="Proteomes" id="UP000609651"/>
    </source>
</evidence>
<comment type="caution">
    <text evidence="9">The sequence shown here is derived from an EMBL/GenBank/DDBJ whole genome shotgun (WGS) entry which is preliminary data.</text>
</comment>
<feature type="transmembrane region" description="Helical" evidence="7">
    <location>
        <begin position="197"/>
        <end position="213"/>
    </location>
</feature>
<accession>A0ABX1VL84</accession>
<evidence type="ECO:0000256" key="6">
    <source>
        <dbReference type="ARBA" id="ARBA00023136"/>
    </source>
</evidence>
<comment type="pathway">
    <text evidence="2">Secondary metabolite biosynthesis.</text>
</comment>
<feature type="transmembrane region" description="Helical" evidence="7">
    <location>
        <begin position="233"/>
        <end position="252"/>
    </location>
</feature>
<dbReference type="InterPro" id="IPR044851">
    <property type="entry name" value="Wax_synthase"/>
</dbReference>
<evidence type="ECO:0000256" key="3">
    <source>
        <dbReference type="ARBA" id="ARBA00022679"/>
    </source>
</evidence>
<proteinExistence type="predicted"/>
<keyword evidence="4 7" id="KW-0812">Transmembrane</keyword>
<dbReference type="Proteomes" id="UP000609651">
    <property type="component" value="Unassembled WGS sequence"/>
</dbReference>
<reference evidence="9 10" key="1">
    <citation type="journal article" date="2020" name="Syst. Appl. Microbiol.">
        <title>Alienimonas chondri sp. nov., a novel planctomycete isolated from the biofilm of the red alga Chondrus crispus.</title>
        <authorList>
            <person name="Vitorino I."/>
            <person name="Albuquerque L."/>
            <person name="Wiegand S."/>
            <person name="Kallscheuer N."/>
            <person name="da Costa M.S."/>
            <person name="Lobo-da-Cunha A."/>
            <person name="Jogler C."/>
            <person name="Lage O.M."/>
        </authorList>
    </citation>
    <scope>NUCLEOTIDE SEQUENCE [LARGE SCALE GENOMIC DNA]</scope>
    <source>
        <strain evidence="9 10">LzC2</strain>
    </source>
</reference>
<name>A0ABX1VL84_9PLAN</name>
<evidence type="ECO:0000256" key="2">
    <source>
        <dbReference type="ARBA" id="ARBA00005179"/>
    </source>
</evidence>
<feature type="transmembrane region" description="Helical" evidence="7">
    <location>
        <begin position="66"/>
        <end position="86"/>
    </location>
</feature>
<protein>
    <recommendedName>
        <fullName evidence="8">Wax synthase domain-containing protein</fullName>
    </recommendedName>
</protein>
<evidence type="ECO:0000256" key="4">
    <source>
        <dbReference type="ARBA" id="ARBA00022692"/>
    </source>
</evidence>
<evidence type="ECO:0000313" key="9">
    <source>
        <dbReference type="EMBL" id="NNJ28056.1"/>
    </source>
</evidence>
<keyword evidence="6 7" id="KW-0472">Membrane</keyword>